<dbReference type="GO" id="GO:0030272">
    <property type="term" value="F:5-formyltetrahydrofolate cyclo-ligase activity"/>
    <property type="evidence" value="ECO:0007669"/>
    <property type="project" value="UniProtKB-EC"/>
</dbReference>
<dbReference type="EMBL" id="JBANBB010000001">
    <property type="protein sequence ID" value="MEK0306158.1"/>
    <property type="molecule type" value="Genomic_DNA"/>
</dbReference>
<feature type="compositionally biased region" description="Basic and acidic residues" evidence="5">
    <location>
        <begin position="1"/>
        <end position="11"/>
    </location>
</feature>
<keyword evidence="4" id="KW-0479">Metal-binding</keyword>
<dbReference type="EC" id="6.3.3.2" evidence="4"/>
<keyword evidence="4" id="KW-0460">Magnesium</keyword>
<keyword evidence="3 4" id="KW-0067">ATP-binding</keyword>
<comment type="similarity">
    <text evidence="1 4">Belongs to the 5-formyltetrahydrofolate cyclo-ligase family.</text>
</comment>
<reference evidence="6 7" key="1">
    <citation type="submission" date="2024-02" db="EMBL/GenBank/DDBJ databases">
        <title>Bifidobacterium honeyensis sp. nov., isolated from the comb honey.</title>
        <authorList>
            <person name="Liu W."/>
            <person name="Li Y."/>
        </authorList>
    </citation>
    <scope>NUCLEOTIDE SEQUENCE [LARGE SCALE GENOMIC DNA]</scope>
    <source>
        <strain evidence="6 7">IMAU50988</strain>
    </source>
</reference>
<comment type="cofactor">
    <cofactor evidence="4">
        <name>Mg(2+)</name>
        <dbReference type="ChEBI" id="CHEBI:18420"/>
    </cofactor>
</comment>
<dbReference type="RefSeq" id="WP_340468690.1">
    <property type="nucleotide sequence ID" value="NZ_JBANBB010000001.1"/>
</dbReference>
<evidence type="ECO:0000313" key="7">
    <source>
        <dbReference type="Proteomes" id="UP001373159"/>
    </source>
</evidence>
<proteinExistence type="inferred from homology"/>
<feature type="region of interest" description="Disordered" evidence="5">
    <location>
        <begin position="1"/>
        <end position="23"/>
    </location>
</feature>
<keyword evidence="6" id="KW-0436">Ligase</keyword>
<organism evidence="6 7">
    <name type="scientific">Bifidobacterium favimelis</name>
    <dbReference type="NCBI Taxonomy" id="3122979"/>
    <lineage>
        <taxon>Bacteria</taxon>
        <taxon>Bacillati</taxon>
        <taxon>Actinomycetota</taxon>
        <taxon>Actinomycetes</taxon>
        <taxon>Bifidobacteriales</taxon>
        <taxon>Bifidobacteriaceae</taxon>
        <taxon>Bifidobacterium</taxon>
    </lineage>
</organism>
<sequence>MSDKTGRKGELRSAALKRRSMMDPARCARAGRDLADRLRCLMAPEDRGSARGGEGPTVALFCSLPGEISMQACLTSVFSRGGRVMVPKMGSGGQVGWGLMKSPEDLNDMHSPGGWRPKEPAGPTLGAQSLESAGLILVPALAIDPCGYRLGRGGGWYDRALLHRGPNSLAVGICWEEEAVSCNLPREAHDLPVDAIATPSSFTLTAAGRARRTDVGS</sequence>
<evidence type="ECO:0000256" key="1">
    <source>
        <dbReference type="ARBA" id="ARBA00010638"/>
    </source>
</evidence>
<evidence type="ECO:0000256" key="2">
    <source>
        <dbReference type="ARBA" id="ARBA00022741"/>
    </source>
</evidence>
<dbReference type="PIRSF" id="PIRSF006806">
    <property type="entry name" value="FTHF_cligase"/>
    <property type="match status" value="1"/>
</dbReference>
<evidence type="ECO:0000256" key="3">
    <source>
        <dbReference type="ARBA" id="ARBA00022840"/>
    </source>
</evidence>
<comment type="catalytic activity">
    <reaction evidence="4">
        <text>(6S)-5-formyl-5,6,7,8-tetrahydrofolate + ATP = (6R)-5,10-methenyltetrahydrofolate + ADP + phosphate</text>
        <dbReference type="Rhea" id="RHEA:10488"/>
        <dbReference type="ChEBI" id="CHEBI:30616"/>
        <dbReference type="ChEBI" id="CHEBI:43474"/>
        <dbReference type="ChEBI" id="CHEBI:57455"/>
        <dbReference type="ChEBI" id="CHEBI:57457"/>
        <dbReference type="ChEBI" id="CHEBI:456216"/>
        <dbReference type="EC" id="6.3.3.2"/>
    </reaction>
</comment>
<dbReference type="InterPro" id="IPR037171">
    <property type="entry name" value="NagB/RpiA_transferase-like"/>
</dbReference>
<dbReference type="InterPro" id="IPR024185">
    <property type="entry name" value="FTHF_cligase-like_sf"/>
</dbReference>
<keyword evidence="7" id="KW-1185">Reference proteome</keyword>
<evidence type="ECO:0000256" key="5">
    <source>
        <dbReference type="SAM" id="MobiDB-lite"/>
    </source>
</evidence>
<dbReference type="Pfam" id="PF01812">
    <property type="entry name" value="5-FTHF_cyc-lig"/>
    <property type="match status" value="1"/>
</dbReference>
<dbReference type="PANTHER" id="PTHR23407:SF1">
    <property type="entry name" value="5-FORMYLTETRAHYDROFOLATE CYCLO-LIGASE"/>
    <property type="match status" value="1"/>
</dbReference>
<dbReference type="NCBIfam" id="TIGR02727">
    <property type="entry name" value="MTHFS_bact"/>
    <property type="match status" value="1"/>
</dbReference>
<protein>
    <recommendedName>
        <fullName evidence="4">5-formyltetrahydrofolate cyclo-ligase</fullName>
        <ecNumber evidence="4">6.3.3.2</ecNumber>
    </recommendedName>
</protein>
<comment type="caution">
    <text evidence="6">The sequence shown here is derived from an EMBL/GenBank/DDBJ whole genome shotgun (WGS) entry which is preliminary data.</text>
</comment>
<dbReference type="SUPFAM" id="SSF100950">
    <property type="entry name" value="NagB/RpiA/CoA transferase-like"/>
    <property type="match status" value="1"/>
</dbReference>
<evidence type="ECO:0000256" key="4">
    <source>
        <dbReference type="RuleBase" id="RU361279"/>
    </source>
</evidence>
<dbReference type="PANTHER" id="PTHR23407">
    <property type="entry name" value="ATPASE INHIBITOR/5-FORMYLTETRAHYDROFOLATE CYCLO-LIGASE"/>
    <property type="match status" value="1"/>
</dbReference>
<dbReference type="Proteomes" id="UP001373159">
    <property type="component" value="Unassembled WGS sequence"/>
</dbReference>
<name>A0ABU8ZLP4_9BIFI</name>
<accession>A0ABU8ZLP4</accession>
<keyword evidence="2 4" id="KW-0547">Nucleotide-binding</keyword>
<dbReference type="InterPro" id="IPR002698">
    <property type="entry name" value="FTHF_cligase"/>
</dbReference>
<dbReference type="Gene3D" id="3.40.50.10420">
    <property type="entry name" value="NagB/RpiA/CoA transferase-like"/>
    <property type="match status" value="1"/>
</dbReference>
<gene>
    <name evidence="6" type="ORF">V8P97_01525</name>
</gene>
<evidence type="ECO:0000313" key="6">
    <source>
        <dbReference type="EMBL" id="MEK0306158.1"/>
    </source>
</evidence>